<feature type="compositionally biased region" description="Pro residues" evidence="10">
    <location>
        <begin position="736"/>
        <end position="754"/>
    </location>
</feature>
<feature type="transmembrane region" description="Helical" evidence="11">
    <location>
        <begin position="54"/>
        <end position="73"/>
    </location>
</feature>
<feature type="region of interest" description="Disordered" evidence="10">
    <location>
        <begin position="543"/>
        <end position="670"/>
    </location>
</feature>
<dbReference type="InterPro" id="IPR044880">
    <property type="entry name" value="NCX_ion-bd_dom_sf"/>
</dbReference>
<evidence type="ECO:0000256" key="8">
    <source>
        <dbReference type="ARBA" id="ARBA00023065"/>
    </source>
</evidence>
<dbReference type="GO" id="GO:0006874">
    <property type="term" value="P:intracellular calcium ion homeostasis"/>
    <property type="evidence" value="ECO:0007669"/>
    <property type="project" value="TreeGrafter"/>
</dbReference>
<dbReference type="InParanoid" id="A0A168NEZ1"/>
<evidence type="ECO:0000256" key="2">
    <source>
        <dbReference type="ARBA" id="ARBA00008170"/>
    </source>
</evidence>
<dbReference type="NCBIfam" id="TIGR00378">
    <property type="entry name" value="cax"/>
    <property type="match status" value="1"/>
</dbReference>
<comment type="similarity">
    <text evidence="2">Belongs to the Ca(2+):cation antiporter (CaCA) (TC 2.A.19) family.</text>
</comment>
<feature type="domain" description="Sodium/calcium exchanger membrane region" evidence="12">
    <location>
        <begin position="53"/>
        <end position="208"/>
    </location>
</feature>
<dbReference type="Proteomes" id="UP000078561">
    <property type="component" value="Unassembled WGS sequence"/>
</dbReference>
<feature type="compositionally biased region" description="Low complexity" evidence="10">
    <location>
        <begin position="653"/>
        <end position="666"/>
    </location>
</feature>
<dbReference type="NCBIfam" id="TIGR00846">
    <property type="entry name" value="caca2"/>
    <property type="match status" value="1"/>
</dbReference>
<evidence type="ECO:0000313" key="13">
    <source>
        <dbReference type="EMBL" id="SAM00416.1"/>
    </source>
</evidence>
<feature type="compositionally biased region" description="Low complexity" evidence="10">
    <location>
        <begin position="596"/>
        <end position="618"/>
    </location>
</feature>
<organism evidence="13">
    <name type="scientific">Absidia glauca</name>
    <name type="common">Pin mould</name>
    <dbReference type="NCBI Taxonomy" id="4829"/>
    <lineage>
        <taxon>Eukaryota</taxon>
        <taxon>Fungi</taxon>
        <taxon>Fungi incertae sedis</taxon>
        <taxon>Mucoromycota</taxon>
        <taxon>Mucoromycotina</taxon>
        <taxon>Mucoromycetes</taxon>
        <taxon>Mucorales</taxon>
        <taxon>Cunninghamellaceae</taxon>
        <taxon>Absidia</taxon>
    </lineage>
</organism>
<keyword evidence="8" id="KW-0406">Ion transport</keyword>
<dbReference type="PANTHER" id="PTHR31503:SF22">
    <property type="entry name" value="VACUOLAR CALCIUM ION TRANSPORTER"/>
    <property type="match status" value="1"/>
</dbReference>
<dbReference type="GO" id="GO:0005774">
    <property type="term" value="C:vacuolar membrane"/>
    <property type="evidence" value="ECO:0007669"/>
    <property type="project" value="UniProtKB-ARBA"/>
</dbReference>
<keyword evidence="4" id="KW-0109">Calcium transport</keyword>
<evidence type="ECO:0000256" key="3">
    <source>
        <dbReference type="ARBA" id="ARBA00022448"/>
    </source>
</evidence>
<dbReference type="AlphaFoldDB" id="A0A168NEZ1"/>
<dbReference type="CDD" id="cd22541">
    <property type="entry name" value="SP5_N"/>
    <property type="match status" value="1"/>
</dbReference>
<keyword evidence="5 11" id="KW-0812">Transmembrane</keyword>
<accession>A0A168NEZ1</accession>
<sequence length="754" mass="82499">MITETQPLLGGERRQKLDFWTSFKITALSSKFNILLIFVPIAIFVSFTDASAPVVFSLNFIAIIPLAKLLGFATEEIALRCGSTVGSLMNATFGNAVELILGVVALQKGLIRVVQASVLGSILSNLLLVLGFCFLLGGAGRSEQTFNITAAQTSTSLLALTTLSLLIPAAFSATAQTKSDAEAGILNLSHGTALILLLVYILFLIFQLKTHSHLYEDEEDDEEQPTTSLSFSIFTLIVVAGIVSLHAEFLVGAIEGVVESWGIDETFVGIILLPIVGNAAEHVSSVTFAMKNKMNLSVGIAVSSSLQIGLLVTPVLVIAGWAIGQPMTLFFEDFETVILFSSVLIVNYLIQDGRSNWLEGVLLLSSYAIVALSFYCHPTAARGGDDGGAPTIAAFHFLDVELYDRINVEAFGTRNQAECGSFTLVYSKMGVVLPYPMEDGPNFYQTPLVLKVLNPPPVPLLSSLLVNMTNAIYSVNRDSSSVAGQDYMDINSDEAEAGSILLSLSQHSKKHKETPSTTTTNSMSIRNLLGDNDDEQQRCLATPSYQDQYQMNSKEPYKRHTDPHPSQTTAHHYVATRSSKDTSTNLDRRPHHPHSMHAPSTSTTPSAAATAPHVTALSISAQQKPSESLEWKQHPYAHPPQHDGRNLPSATHSQPTSTYSQQSYQSMKKDPKIRRNALHAYISYMTYSDLARIKATRTYPIQSYTTQQPMTKHHPSSMQHQWPLTAYLKHQQEPHYPSPPAYQHPYPPAPKGRP</sequence>
<feature type="transmembrane region" description="Helical" evidence="11">
    <location>
        <begin position="229"/>
        <end position="247"/>
    </location>
</feature>
<comment type="subcellular location">
    <subcellularLocation>
        <location evidence="1">Endomembrane system</location>
        <topology evidence="1">Multi-pass membrane protein</topology>
    </subcellularLocation>
</comment>
<dbReference type="GO" id="GO:0012505">
    <property type="term" value="C:endomembrane system"/>
    <property type="evidence" value="ECO:0007669"/>
    <property type="project" value="UniProtKB-SubCell"/>
</dbReference>
<dbReference type="InterPro" id="IPR004798">
    <property type="entry name" value="CAX-like"/>
</dbReference>
<dbReference type="EMBL" id="LT553217">
    <property type="protein sequence ID" value="SAM00416.1"/>
    <property type="molecule type" value="Genomic_DNA"/>
</dbReference>
<keyword evidence="14" id="KW-1185">Reference proteome</keyword>
<evidence type="ECO:0000259" key="12">
    <source>
        <dbReference type="Pfam" id="PF01699"/>
    </source>
</evidence>
<evidence type="ECO:0000313" key="14">
    <source>
        <dbReference type="Proteomes" id="UP000078561"/>
    </source>
</evidence>
<feature type="transmembrane region" description="Helical" evidence="11">
    <location>
        <begin position="85"/>
        <end position="107"/>
    </location>
</feature>
<protein>
    <recommendedName>
        <fullName evidence="12">Sodium/calcium exchanger membrane region domain-containing protein</fullName>
    </recommendedName>
</protein>
<feature type="compositionally biased region" description="Polar residues" evidence="10">
    <location>
        <begin position="543"/>
        <end position="553"/>
    </location>
</feature>
<dbReference type="InterPro" id="IPR004837">
    <property type="entry name" value="NaCa_Exmemb"/>
</dbReference>
<feature type="transmembrane region" description="Helical" evidence="11">
    <location>
        <begin position="32"/>
        <end position="48"/>
    </location>
</feature>
<feature type="transmembrane region" description="Helical" evidence="11">
    <location>
        <begin position="157"/>
        <end position="176"/>
    </location>
</feature>
<evidence type="ECO:0000256" key="6">
    <source>
        <dbReference type="ARBA" id="ARBA00022837"/>
    </source>
</evidence>
<feature type="transmembrane region" description="Helical" evidence="11">
    <location>
        <begin position="188"/>
        <end position="208"/>
    </location>
</feature>
<keyword evidence="7 11" id="KW-1133">Transmembrane helix</keyword>
<dbReference type="OrthoDB" id="2279977at2759"/>
<dbReference type="STRING" id="4829.A0A168NEZ1"/>
<feature type="transmembrane region" description="Helical" evidence="11">
    <location>
        <begin position="296"/>
        <end position="323"/>
    </location>
</feature>
<feature type="region of interest" description="Disordered" evidence="10">
    <location>
        <begin position="732"/>
        <end position="754"/>
    </location>
</feature>
<dbReference type="Pfam" id="PF01699">
    <property type="entry name" value="Na_Ca_ex"/>
    <property type="match status" value="2"/>
</dbReference>
<dbReference type="GO" id="GO:0015369">
    <property type="term" value="F:calcium:proton antiporter activity"/>
    <property type="evidence" value="ECO:0007669"/>
    <property type="project" value="InterPro"/>
</dbReference>
<dbReference type="PANTHER" id="PTHR31503">
    <property type="entry name" value="VACUOLAR CALCIUM ION TRANSPORTER"/>
    <property type="match status" value="1"/>
</dbReference>
<keyword evidence="3" id="KW-0813">Transport</keyword>
<feature type="transmembrane region" description="Helical" evidence="11">
    <location>
        <begin position="113"/>
        <end position="136"/>
    </location>
</feature>
<feature type="transmembrane region" description="Helical" evidence="11">
    <location>
        <begin position="357"/>
        <end position="375"/>
    </location>
</feature>
<evidence type="ECO:0000256" key="5">
    <source>
        <dbReference type="ARBA" id="ARBA00022692"/>
    </source>
</evidence>
<dbReference type="InterPro" id="IPR004713">
    <property type="entry name" value="CaH_exchang"/>
</dbReference>
<evidence type="ECO:0000256" key="10">
    <source>
        <dbReference type="SAM" id="MobiDB-lite"/>
    </source>
</evidence>
<evidence type="ECO:0000256" key="11">
    <source>
        <dbReference type="SAM" id="Phobius"/>
    </source>
</evidence>
<dbReference type="Gene3D" id="1.20.1420.30">
    <property type="entry name" value="NCX, central ion-binding region"/>
    <property type="match status" value="1"/>
</dbReference>
<evidence type="ECO:0000256" key="1">
    <source>
        <dbReference type="ARBA" id="ARBA00004127"/>
    </source>
</evidence>
<feature type="domain" description="Sodium/calcium exchanger membrane region" evidence="12">
    <location>
        <begin position="232"/>
        <end position="373"/>
    </location>
</feature>
<reference evidence="13" key="1">
    <citation type="submission" date="2016-04" db="EMBL/GenBank/DDBJ databases">
        <authorList>
            <person name="Evans L.H."/>
            <person name="Alamgir A."/>
            <person name="Owens N."/>
            <person name="Weber N.D."/>
            <person name="Virtaneva K."/>
            <person name="Barbian K."/>
            <person name="Babar A."/>
            <person name="Rosenke K."/>
        </authorList>
    </citation>
    <scope>NUCLEOTIDE SEQUENCE [LARGE SCALE GENOMIC DNA]</scope>
    <source>
        <strain evidence="13">CBS 101.48</strain>
    </source>
</reference>
<gene>
    <name evidence="13" type="primary">ABSGL_06104.1 scaffold 7701</name>
</gene>
<evidence type="ECO:0000256" key="4">
    <source>
        <dbReference type="ARBA" id="ARBA00022568"/>
    </source>
</evidence>
<evidence type="ECO:0000256" key="9">
    <source>
        <dbReference type="ARBA" id="ARBA00023136"/>
    </source>
</evidence>
<keyword evidence="6" id="KW-0106">Calcium</keyword>
<feature type="compositionally biased region" description="Polar residues" evidence="10">
    <location>
        <begin position="515"/>
        <end position="525"/>
    </location>
</feature>
<proteinExistence type="inferred from homology"/>
<dbReference type="FunCoup" id="A0A168NEZ1">
    <property type="interactions" value="45"/>
</dbReference>
<keyword evidence="9 11" id="KW-0472">Membrane</keyword>
<feature type="transmembrane region" description="Helical" evidence="11">
    <location>
        <begin position="329"/>
        <end position="350"/>
    </location>
</feature>
<feature type="region of interest" description="Disordered" evidence="10">
    <location>
        <begin position="505"/>
        <end position="529"/>
    </location>
</feature>
<evidence type="ECO:0000256" key="7">
    <source>
        <dbReference type="ARBA" id="ARBA00022989"/>
    </source>
</evidence>
<name>A0A168NEZ1_ABSGL</name>